<evidence type="ECO:0000313" key="1">
    <source>
        <dbReference type="EMBL" id="KEH19701.1"/>
    </source>
</evidence>
<gene>
    <name evidence="1" type="ordered locus">MTR_8g466950</name>
</gene>
<sequence length="51" mass="5882">MDPKALWLVHGARAPLLQKRNKMAPHREEALVYEQLSILVSSLVNVGCRWR</sequence>
<dbReference type="Proteomes" id="UP000002051">
    <property type="component" value="Chromosome 8"/>
</dbReference>
<reference evidence="1 3" key="1">
    <citation type="journal article" date="2011" name="Nature">
        <title>The Medicago genome provides insight into the evolution of rhizobial symbioses.</title>
        <authorList>
            <person name="Young N.D."/>
            <person name="Debelle F."/>
            <person name="Oldroyd G.E."/>
            <person name="Geurts R."/>
            <person name="Cannon S.B."/>
            <person name="Udvardi M.K."/>
            <person name="Benedito V.A."/>
            <person name="Mayer K.F."/>
            <person name="Gouzy J."/>
            <person name="Schoof H."/>
            <person name="Van de Peer Y."/>
            <person name="Proost S."/>
            <person name="Cook D.R."/>
            <person name="Meyers B.C."/>
            <person name="Spannagl M."/>
            <person name="Cheung F."/>
            <person name="De Mita S."/>
            <person name="Krishnakumar V."/>
            <person name="Gundlach H."/>
            <person name="Zhou S."/>
            <person name="Mudge J."/>
            <person name="Bharti A.K."/>
            <person name="Murray J.D."/>
            <person name="Naoumkina M.A."/>
            <person name="Rosen B."/>
            <person name="Silverstein K.A."/>
            <person name="Tang H."/>
            <person name="Rombauts S."/>
            <person name="Zhao P.X."/>
            <person name="Zhou P."/>
            <person name="Barbe V."/>
            <person name="Bardou P."/>
            <person name="Bechner M."/>
            <person name="Bellec A."/>
            <person name="Berger A."/>
            <person name="Berges H."/>
            <person name="Bidwell S."/>
            <person name="Bisseling T."/>
            <person name="Choisne N."/>
            <person name="Couloux A."/>
            <person name="Denny R."/>
            <person name="Deshpande S."/>
            <person name="Dai X."/>
            <person name="Doyle J.J."/>
            <person name="Dudez A.M."/>
            <person name="Farmer A.D."/>
            <person name="Fouteau S."/>
            <person name="Franken C."/>
            <person name="Gibelin C."/>
            <person name="Gish J."/>
            <person name="Goldstein S."/>
            <person name="Gonzalez A.J."/>
            <person name="Green P.J."/>
            <person name="Hallab A."/>
            <person name="Hartog M."/>
            <person name="Hua A."/>
            <person name="Humphray S.J."/>
            <person name="Jeong D.H."/>
            <person name="Jing Y."/>
            <person name="Jocker A."/>
            <person name="Kenton S.M."/>
            <person name="Kim D.J."/>
            <person name="Klee K."/>
            <person name="Lai H."/>
            <person name="Lang C."/>
            <person name="Lin S."/>
            <person name="Macmil S.L."/>
            <person name="Magdelenat G."/>
            <person name="Matthews L."/>
            <person name="McCorrison J."/>
            <person name="Monaghan E.L."/>
            <person name="Mun J.H."/>
            <person name="Najar F.Z."/>
            <person name="Nicholson C."/>
            <person name="Noirot C."/>
            <person name="O'Bleness M."/>
            <person name="Paule C.R."/>
            <person name="Poulain J."/>
            <person name="Prion F."/>
            <person name="Qin B."/>
            <person name="Qu C."/>
            <person name="Retzel E.F."/>
            <person name="Riddle C."/>
            <person name="Sallet E."/>
            <person name="Samain S."/>
            <person name="Samson N."/>
            <person name="Sanders I."/>
            <person name="Saurat O."/>
            <person name="Scarpelli C."/>
            <person name="Schiex T."/>
            <person name="Segurens B."/>
            <person name="Severin A.J."/>
            <person name="Sherrier D.J."/>
            <person name="Shi R."/>
            <person name="Sims S."/>
            <person name="Singer S.R."/>
            <person name="Sinharoy S."/>
            <person name="Sterck L."/>
            <person name="Viollet A."/>
            <person name="Wang B.B."/>
            <person name="Wang K."/>
            <person name="Wang M."/>
            <person name="Wang X."/>
            <person name="Warfsmann J."/>
            <person name="Weissenbach J."/>
            <person name="White D.D."/>
            <person name="White J.D."/>
            <person name="Wiley G.B."/>
            <person name="Wincker P."/>
            <person name="Xing Y."/>
            <person name="Yang L."/>
            <person name="Yao Z."/>
            <person name="Ying F."/>
            <person name="Zhai J."/>
            <person name="Zhou L."/>
            <person name="Zuber A."/>
            <person name="Denarie J."/>
            <person name="Dixon R.A."/>
            <person name="May G.D."/>
            <person name="Schwartz D.C."/>
            <person name="Rogers J."/>
            <person name="Quetier F."/>
            <person name="Town C.D."/>
            <person name="Roe B.A."/>
        </authorList>
    </citation>
    <scope>NUCLEOTIDE SEQUENCE [LARGE SCALE GENOMIC DNA]</scope>
    <source>
        <strain evidence="1">A17</strain>
        <strain evidence="2 3">cv. Jemalong A17</strain>
    </source>
</reference>
<keyword evidence="3" id="KW-1185">Reference proteome</keyword>
<reference evidence="1 3" key="2">
    <citation type="journal article" date="2014" name="BMC Genomics">
        <title>An improved genome release (version Mt4.0) for the model legume Medicago truncatula.</title>
        <authorList>
            <person name="Tang H."/>
            <person name="Krishnakumar V."/>
            <person name="Bidwell S."/>
            <person name="Rosen B."/>
            <person name="Chan A."/>
            <person name="Zhou S."/>
            <person name="Gentzbittel L."/>
            <person name="Childs K.L."/>
            <person name="Yandell M."/>
            <person name="Gundlach H."/>
            <person name="Mayer K.F."/>
            <person name="Schwartz D.C."/>
            <person name="Town C.D."/>
        </authorList>
    </citation>
    <scope>GENOME REANNOTATION</scope>
    <source>
        <strain evidence="1">A17</strain>
        <strain evidence="2 3">cv. Jemalong A17</strain>
    </source>
</reference>
<dbReference type="EMBL" id="CM001224">
    <property type="protein sequence ID" value="KEH19701.1"/>
    <property type="molecule type" value="Genomic_DNA"/>
</dbReference>
<organism evidence="1 3">
    <name type="scientific">Medicago truncatula</name>
    <name type="common">Barrel medic</name>
    <name type="synonym">Medicago tribuloides</name>
    <dbReference type="NCBI Taxonomy" id="3880"/>
    <lineage>
        <taxon>Eukaryota</taxon>
        <taxon>Viridiplantae</taxon>
        <taxon>Streptophyta</taxon>
        <taxon>Embryophyta</taxon>
        <taxon>Tracheophyta</taxon>
        <taxon>Spermatophyta</taxon>
        <taxon>Magnoliopsida</taxon>
        <taxon>eudicotyledons</taxon>
        <taxon>Gunneridae</taxon>
        <taxon>Pentapetalae</taxon>
        <taxon>rosids</taxon>
        <taxon>fabids</taxon>
        <taxon>Fabales</taxon>
        <taxon>Fabaceae</taxon>
        <taxon>Papilionoideae</taxon>
        <taxon>50 kb inversion clade</taxon>
        <taxon>NPAAA clade</taxon>
        <taxon>Hologalegina</taxon>
        <taxon>IRL clade</taxon>
        <taxon>Trifolieae</taxon>
        <taxon>Medicago</taxon>
    </lineage>
</organism>
<protein>
    <submittedName>
        <fullName evidence="1 2">Uncharacterized protein</fullName>
    </submittedName>
</protein>
<evidence type="ECO:0000313" key="2">
    <source>
        <dbReference type="EnsemblPlants" id="KEH19701"/>
    </source>
</evidence>
<dbReference type="HOGENOM" id="CLU_3109487_0_0_1"/>
<dbReference type="EnsemblPlants" id="KEH19701">
    <property type="protein sequence ID" value="KEH19701"/>
    <property type="gene ID" value="MTR_8g466950"/>
</dbReference>
<evidence type="ECO:0000313" key="3">
    <source>
        <dbReference type="Proteomes" id="UP000002051"/>
    </source>
</evidence>
<reference evidence="2" key="3">
    <citation type="submission" date="2015-04" db="UniProtKB">
        <authorList>
            <consortium name="EnsemblPlants"/>
        </authorList>
    </citation>
    <scope>IDENTIFICATION</scope>
    <source>
        <strain evidence="2">cv. Jemalong A17</strain>
    </source>
</reference>
<accession>A0A072TR53</accession>
<name>A0A072TR53_MEDTR</name>
<proteinExistence type="predicted"/>
<dbReference type="AlphaFoldDB" id="A0A072TR53"/>